<accession>A0A336MF34</accession>
<dbReference type="OMA" id="NNCDAAY"/>
<dbReference type="PANTHER" id="PTHR21364">
    <property type="entry name" value="GENERAL ODORANT-BINDING PROTEIN 19A"/>
    <property type="match status" value="1"/>
</dbReference>
<dbReference type="Gene3D" id="1.10.238.20">
    <property type="entry name" value="Pheromone/general odorant binding protein domain"/>
    <property type="match status" value="1"/>
</dbReference>
<dbReference type="SMART" id="SM00708">
    <property type="entry name" value="PhBP"/>
    <property type="match status" value="1"/>
</dbReference>
<evidence type="ECO:0000313" key="5">
    <source>
        <dbReference type="EMBL" id="SSX28776.1"/>
    </source>
</evidence>
<proteinExistence type="inferred from homology"/>
<dbReference type="InterPro" id="IPR006170">
    <property type="entry name" value="PBP/GOBP"/>
</dbReference>
<dbReference type="GO" id="GO:0035275">
    <property type="term" value="F:dibutyl phthalate binding"/>
    <property type="evidence" value="ECO:0007669"/>
    <property type="project" value="TreeGrafter"/>
</dbReference>
<sequence>MKQFQAIDVIFIFYFSLIFENVFCAMTMEELKKAGETMRMACRGKQPITDEQMKMIQDGEFPDDRTAKCFLLCIMELTRLIKKGKADIKGALKQVDLLMPDDLKEPFKQGIIACEHSADNVKDMCEKAYVGAKCFKENNPKFFFP</sequence>
<dbReference type="VEuPathDB" id="VectorBase:CSON000441"/>
<dbReference type="AlphaFoldDB" id="A0A336MF34"/>
<dbReference type="GO" id="GO:0042048">
    <property type="term" value="P:olfactory behavior"/>
    <property type="evidence" value="ECO:0007669"/>
    <property type="project" value="TreeGrafter"/>
</dbReference>
<name>A0A336MF34_CULSO</name>
<dbReference type="EMBL" id="UFQT01001076">
    <property type="protein sequence ID" value="SSX28776.1"/>
    <property type="molecule type" value="Genomic_DNA"/>
</dbReference>
<evidence type="ECO:0000256" key="1">
    <source>
        <dbReference type="ARBA" id="ARBA00004613"/>
    </source>
</evidence>
<dbReference type="SUPFAM" id="SSF47565">
    <property type="entry name" value="Insect pheromone/odorant-binding proteins"/>
    <property type="match status" value="1"/>
</dbReference>
<keyword evidence="4" id="KW-0472">Membrane</keyword>
<dbReference type="GO" id="GO:0005549">
    <property type="term" value="F:odorant binding"/>
    <property type="evidence" value="ECO:0007669"/>
    <property type="project" value="InterPro"/>
</dbReference>
<dbReference type="CDD" id="cd23992">
    <property type="entry name" value="PBP_GOBP"/>
    <property type="match status" value="1"/>
</dbReference>
<dbReference type="InterPro" id="IPR036728">
    <property type="entry name" value="PBP_GOBP_sf"/>
</dbReference>
<feature type="transmembrane region" description="Helical" evidence="4">
    <location>
        <begin position="6"/>
        <end position="28"/>
    </location>
</feature>
<protein>
    <submittedName>
        <fullName evidence="5">CSON000441 protein</fullName>
    </submittedName>
</protein>
<comment type="subcellular location">
    <subcellularLocation>
        <location evidence="1">Secreted</location>
    </subcellularLocation>
</comment>
<reference evidence="5" key="1">
    <citation type="submission" date="2018-07" db="EMBL/GenBank/DDBJ databases">
        <authorList>
            <person name="Quirk P.G."/>
            <person name="Krulwich T.A."/>
        </authorList>
    </citation>
    <scope>NUCLEOTIDE SEQUENCE</scope>
</reference>
<dbReference type="Pfam" id="PF01395">
    <property type="entry name" value="PBP_GOBP"/>
    <property type="match status" value="1"/>
</dbReference>
<dbReference type="FunFam" id="1.10.238.20:FF:000001">
    <property type="entry name" value="General odorant-binding protein lush"/>
    <property type="match status" value="1"/>
</dbReference>
<keyword evidence="3" id="KW-0964">Secreted</keyword>
<evidence type="ECO:0000256" key="2">
    <source>
        <dbReference type="ARBA" id="ARBA00008098"/>
    </source>
</evidence>
<dbReference type="PANTHER" id="PTHR21364:SF2">
    <property type="entry name" value="GENERAL ODORANT-BINDING PROTEIN 19A"/>
    <property type="match status" value="1"/>
</dbReference>
<dbReference type="GO" id="GO:0005576">
    <property type="term" value="C:extracellular region"/>
    <property type="evidence" value="ECO:0007669"/>
    <property type="project" value="UniProtKB-SubCell"/>
</dbReference>
<gene>
    <name evidence="5" type="primary">CSON000441</name>
</gene>
<keyword evidence="4" id="KW-1133">Transmembrane helix</keyword>
<keyword evidence="4" id="KW-0812">Transmembrane</keyword>
<evidence type="ECO:0000256" key="3">
    <source>
        <dbReference type="ARBA" id="ARBA00022525"/>
    </source>
</evidence>
<comment type="similarity">
    <text evidence="2">Belongs to the PBP/GOBP family.</text>
</comment>
<dbReference type="GO" id="GO:0007608">
    <property type="term" value="P:sensory perception of smell"/>
    <property type="evidence" value="ECO:0007669"/>
    <property type="project" value="TreeGrafter"/>
</dbReference>
<evidence type="ECO:0000256" key="4">
    <source>
        <dbReference type="SAM" id="Phobius"/>
    </source>
</evidence>
<organism evidence="5">
    <name type="scientific">Culicoides sonorensis</name>
    <name type="common">Biting midge</name>
    <dbReference type="NCBI Taxonomy" id="179676"/>
    <lineage>
        <taxon>Eukaryota</taxon>
        <taxon>Metazoa</taxon>
        <taxon>Ecdysozoa</taxon>
        <taxon>Arthropoda</taxon>
        <taxon>Hexapoda</taxon>
        <taxon>Insecta</taxon>
        <taxon>Pterygota</taxon>
        <taxon>Neoptera</taxon>
        <taxon>Endopterygota</taxon>
        <taxon>Diptera</taxon>
        <taxon>Nematocera</taxon>
        <taxon>Chironomoidea</taxon>
        <taxon>Ceratopogonidae</taxon>
        <taxon>Ceratopogoninae</taxon>
        <taxon>Culicoides</taxon>
        <taxon>Monoculicoides</taxon>
    </lineage>
</organism>